<keyword evidence="2 4" id="KW-0819">tRNA processing</keyword>
<dbReference type="InterPro" id="IPR020097">
    <property type="entry name" value="PsdUridine_synth_TruA_a/b_dom"/>
</dbReference>
<dbReference type="GO" id="GO:0003723">
    <property type="term" value="F:RNA binding"/>
    <property type="evidence" value="ECO:0007669"/>
    <property type="project" value="InterPro"/>
</dbReference>
<feature type="binding site" evidence="4 6">
    <location>
        <position position="110"/>
    </location>
    <ligand>
        <name>substrate</name>
    </ligand>
</feature>
<dbReference type="Gene3D" id="3.30.70.580">
    <property type="entry name" value="Pseudouridine synthase I, catalytic domain, N-terminal subdomain"/>
    <property type="match status" value="1"/>
</dbReference>
<comment type="caution">
    <text evidence="9">The sequence shown here is derived from an EMBL/GenBank/DDBJ whole genome shotgun (WGS) entry which is preliminary data.</text>
</comment>
<keyword evidence="10" id="KW-1185">Reference proteome</keyword>
<dbReference type="GO" id="GO:0160147">
    <property type="term" value="F:tRNA pseudouridine(38-40) synthase activity"/>
    <property type="evidence" value="ECO:0007669"/>
    <property type="project" value="UniProtKB-EC"/>
</dbReference>
<evidence type="ECO:0000256" key="2">
    <source>
        <dbReference type="ARBA" id="ARBA00022694"/>
    </source>
</evidence>
<accession>A0A6M0RAF9</accession>
<dbReference type="InterPro" id="IPR020103">
    <property type="entry name" value="PsdUridine_synth_cat_dom_sf"/>
</dbReference>
<dbReference type="EMBL" id="SXDP01000003">
    <property type="protein sequence ID" value="NEZ46650.1"/>
    <property type="molecule type" value="Genomic_DNA"/>
</dbReference>
<reference evidence="9 10" key="1">
    <citation type="submission" date="2019-04" db="EMBL/GenBank/DDBJ databases">
        <title>Genome sequencing of Clostridium botulinum Groups I-IV and Clostridium butyricum.</title>
        <authorList>
            <person name="Brunt J."/>
            <person name="Van Vliet A.H.M."/>
            <person name="Stringer S.C."/>
            <person name="Carter A.T."/>
            <person name="Peck M.W."/>
        </authorList>
    </citation>
    <scope>NUCLEOTIDE SEQUENCE [LARGE SCALE GENOMIC DNA]</scope>
    <source>
        <strain evidence="9 10">IFR 18/094</strain>
    </source>
</reference>
<dbReference type="InterPro" id="IPR020095">
    <property type="entry name" value="PsdUridine_synth_TruA_C"/>
</dbReference>
<gene>
    <name evidence="4 9" type="primary">truA</name>
    <name evidence="9" type="ORF">FDF74_05405</name>
</gene>
<dbReference type="NCBIfam" id="TIGR00071">
    <property type="entry name" value="hisT_truA"/>
    <property type="match status" value="1"/>
</dbReference>
<evidence type="ECO:0000256" key="1">
    <source>
        <dbReference type="ARBA" id="ARBA00009375"/>
    </source>
</evidence>
<comment type="function">
    <text evidence="4">Formation of pseudouridine at positions 38, 39 and 40 in the anticodon stem and loop of transfer RNAs.</text>
</comment>
<evidence type="ECO:0000313" key="9">
    <source>
        <dbReference type="EMBL" id="NEZ46650.1"/>
    </source>
</evidence>
<dbReference type="HAMAP" id="MF_00171">
    <property type="entry name" value="TruA"/>
    <property type="match status" value="1"/>
</dbReference>
<comment type="caution">
    <text evidence="4">Lacks conserved residue(s) required for the propagation of feature annotation.</text>
</comment>
<dbReference type="AlphaFoldDB" id="A0A6M0RAF9"/>
<dbReference type="OrthoDB" id="9811823at2"/>
<dbReference type="Pfam" id="PF01416">
    <property type="entry name" value="PseudoU_synth_1"/>
    <property type="match status" value="2"/>
</dbReference>
<dbReference type="RefSeq" id="WP_050606407.1">
    <property type="nucleotide sequence ID" value="NZ_CABKUB010000006.1"/>
</dbReference>
<comment type="similarity">
    <text evidence="1 4 7">Belongs to the tRNA pseudouridine synthase TruA family.</text>
</comment>
<sequence>MKNIRLKLEYDGTNYSGWQKQKNATTIQQTVEEAIYKATNEQIELIGVSRTDAKVHAKEYICNFTIDSKIPGKNFKKVINAKLPSDIVALDSEEVSLEFHSRFNNRGKTYIYTVLNTSSPIAIGRNYSYHFAHKLNVDNMSEAARYFIGTHDFSAFKSSGSDKKNCVRTITGLEVAREGDYIKFIVSGDGFLYNMVRIIVGTLLEVGIEKRKPHSIKNVIESKDRLKAGPCVPGHGLCLYRVFY</sequence>
<dbReference type="CDD" id="cd02570">
    <property type="entry name" value="PseudoU_synth_EcTruA"/>
    <property type="match status" value="1"/>
</dbReference>
<feature type="active site" description="Nucleophile" evidence="4 5">
    <location>
        <position position="52"/>
    </location>
</feature>
<dbReference type="PIRSF" id="PIRSF001430">
    <property type="entry name" value="tRNA_psdUrid_synth"/>
    <property type="match status" value="1"/>
</dbReference>
<evidence type="ECO:0000256" key="6">
    <source>
        <dbReference type="PIRSR" id="PIRSR001430-2"/>
    </source>
</evidence>
<dbReference type="Gene3D" id="3.30.70.660">
    <property type="entry name" value="Pseudouridine synthase I, catalytic domain, C-terminal subdomain"/>
    <property type="match status" value="1"/>
</dbReference>
<dbReference type="InterPro" id="IPR020094">
    <property type="entry name" value="TruA/RsuA/RluB/E/F_N"/>
</dbReference>
<comment type="catalytic activity">
    <reaction evidence="4 7">
        <text>uridine(38/39/40) in tRNA = pseudouridine(38/39/40) in tRNA</text>
        <dbReference type="Rhea" id="RHEA:22376"/>
        <dbReference type="Rhea" id="RHEA-COMP:10085"/>
        <dbReference type="Rhea" id="RHEA-COMP:10087"/>
        <dbReference type="ChEBI" id="CHEBI:65314"/>
        <dbReference type="ChEBI" id="CHEBI:65315"/>
        <dbReference type="EC" id="5.4.99.12"/>
    </reaction>
</comment>
<dbReference type="GO" id="GO:0031119">
    <property type="term" value="P:tRNA pseudouridine synthesis"/>
    <property type="evidence" value="ECO:0007669"/>
    <property type="project" value="UniProtKB-UniRule"/>
</dbReference>
<evidence type="ECO:0000256" key="3">
    <source>
        <dbReference type="ARBA" id="ARBA00023235"/>
    </source>
</evidence>
<dbReference type="InterPro" id="IPR001406">
    <property type="entry name" value="PsdUridine_synth_TruA"/>
</dbReference>
<dbReference type="PANTHER" id="PTHR11142">
    <property type="entry name" value="PSEUDOURIDYLATE SYNTHASE"/>
    <property type="match status" value="1"/>
</dbReference>
<proteinExistence type="inferred from homology"/>
<evidence type="ECO:0000256" key="7">
    <source>
        <dbReference type="RuleBase" id="RU003792"/>
    </source>
</evidence>
<evidence type="ECO:0000259" key="8">
    <source>
        <dbReference type="Pfam" id="PF01416"/>
    </source>
</evidence>
<dbReference type="Proteomes" id="UP000473885">
    <property type="component" value="Unassembled WGS sequence"/>
</dbReference>
<evidence type="ECO:0000256" key="4">
    <source>
        <dbReference type="HAMAP-Rule" id="MF_00171"/>
    </source>
</evidence>
<evidence type="ECO:0000256" key="5">
    <source>
        <dbReference type="PIRSR" id="PIRSR001430-1"/>
    </source>
</evidence>
<dbReference type="SUPFAM" id="SSF55120">
    <property type="entry name" value="Pseudouridine synthase"/>
    <property type="match status" value="1"/>
</dbReference>
<evidence type="ECO:0000313" key="10">
    <source>
        <dbReference type="Proteomes" id="UP000473885"/>
    </source>
</evidence>
<protein>
    <recommendedName>
        <fullName evidence="4">tRNA pseudouridine synthase A</fullName>
        <ecNumber evidence="4">5.4.99.12</ecNumber>
    </recommendedName>
    <alternativeName>
        <fullName evidence="4">tRNA pseudouridine(38-40) synthase</fullName>
    </alternativeName>
    <alternativeName>
        <fullName evidence="4">tRNA pseudouridylate synthase I</fullName>
    </alternativeName>
    <alternativeName>
        <fullName evidence="4">tRNA-uridine isomerase I</fullName>
    </alternativeName>
</protein>
<dbReference type="PANTHER" id="PTHR11142:SF0">
    <property type="entry name" value="TRNA PSEUDOURIDINE SYNTHASE-LIKE 1"/>
    <property type="match status" value="1"/>
</dbReference>
<feature type="domain" description="Pseudouridine synthase I TruA alpha/beta" evidence="8">
    <location>
        <begin position="143"/>
        <end position="244"/>
    </location>
</feature>
<dbReference type="FunFam" id="3.30.70.580:FF:000001">
    <property type="entry name" value="tRNA pseudouridine synthase A"/>
    <property type="match status" value="1"/>
</dbReference>
<name>A0A6M0RAF9_9CLOT</name>
<keyword evidence="3 4" id="KW-0413">Isomerase</keyword>
<organism evidence="9 10">
    <name type="scientific">Clostridium niameyense</name>
    <dbReference type="NCBI Taxonomy" id="1622073"/>
    <lineage>
        <taxon>Bacteria</taxon>
        <taxon>Bacillati</taxon>
        <taxon>Bacillota</taxon>
        <taxon>Clostridia</taxon>
        <taxon>Eubacteriales</taxon>
        <taxon>Clostridiaceae</taxon>
        <taxon>Clostridium</taxon>
    </lineage>
</organism>
<dbReference type="EC" id="5.4.99.12" evidence="4"/>
<comment type="subunit">
    <text evidence="4">Homodimer.</text>
</comment>
<feature type="domain" description="Pseudouridine synthase I TruA alpha/beta" evidence="8">
    <location>
        <begin position="9"/>
        <end position="104"/>
    </location>
</feature>